<evidence type="ECO:0000256" key="6">
    <source>
        <dbReference type="SAM" id="SignalP"/>
    </source>
</evidence>
<dbReference type="EMBL" id="DQ118619">
    <property type="protein sequence ID" value="ABA55563.1"/>
    <property type="molecule type" value="mRNA"/>
</dbReference>
<evidence type="ECO:0000256" key="5">
    <source>
        <dbReference type="PIRSR" id="PIRSR601344-1"/>
    </source>
</evidence>
<evidence type="ECO:0000256" key="4">
    <source>
        <dbReference type="ARBA" id="ARBA00022640"/>
    </source>
</evidence>
<feature type="binding site" evidence="5">
    <location>
        <position position="328"/>
    </location>
    <ligand>
        <name>chlorophyll a</name>
        <dbReference type="ChEBI" id="CHEBI:58416"/>
        <label>1</label>
    </ligand>
</feature>
<dbReference type="GO" id="GO:0016168">
    <property type="term" value="F:chlorophyll binding"/>
    <property type="evidence" value="ECO:0007669"/>
    <property type="project" value="UniProtKB-KW"/>
</dbReference>
<feature type="binding site" description="axial binding residue" evidence="5">
    <location>
        <position position="199"/>
    </location>
    <ligand>
        <name>chlorophyll b</name>
        <dbReference type="ChEBI" id="CHEBI:61721"/>
        <label>1</label>
    </ligand>
    <ligandPart>
        <name>Mg</name>
        <dbReference type="ChEBI" id="CHEBI:25107"/>
    </ligandPart>
</feature>
<feature type="signal peptide" evidence="6">
    <location>
        <begin position="1"/>
        <end position="17"/>
    </location>
</feature>
<dbReference type="PANTHER" id="PTHR21649">
    <property type="entry name" value="CHLOROPHYLL A/B BINDING PROTEIN"/>
    <property type="match status" value="1"/>
</dbReference>
<dbReference type="GO" id="GO:0009507">
    <property type="term" value="C:chloroplast"/>
    <property type="evidence" value="ECO:0007669"/>
    <property type="project" value="UniProtKB-SubCell"/>
</dbReference>
<keyword evidence="5" id="KW-0148">Chlorophyll</keyword>
<feature type="binding site" evidence="5">
    <location>
        <position position="174"/>
    </location>
    <ligand>
        <name>chlorophyll a</name>
        <dbReference type="ChEBI" id="CHEBI:58416"/>
        <label>1</label>
    </ligand>
</feature>
<keyword evidence="5" id="KW-0157">Chromophore</keyword>
<reference evidence="7" key="1">
    <citation type="journal article" date="2006" name="J. Mol. Biol.">
        <title>A tertiary plastid uses genes from two endosymbionts.</title>
        <authorList>
            <person name="Patron N.J."/>
            <person name="Waller R.F."/>
            <person name="Keeling P.J."/>
        </authorList>
    </citation>
    <scope>NUCLEOTIDE SEQUENCE</scope>
    <source>
        <strain evidence="7">4253</strain>
    </source>
</reference>
<keyword evidence="6" id="KW-0732">Signal</keyword>
<accession>Q2IA32</accession>
<evidence type="ECO:0000313" key="7">
    <source>
        <dbReference type="EMBL" id="ABA55563.1"/>
    </source>
</evidence>
<dbReference type="InterPro" id="IPR001344">
    <property type="entry name" value="Chloro_AB-bd_pln"/>
</dbReference>
<feature type="binding site" evidence="5">
    <location>
        <position position="326"/>
    </location>
    <ligand>
        <name>chlorophyll a</name>
        <dbReference type="ChEBI" id="CHEBI:58416"/>
        <label>1</label>
    </ligand>
</feature>
<organism evidence="7">
    <name type="scientific">Karlodinium veneficum</name>
    <name type="common">Dinoflagellate</name>
    <name type="synonym">Karlodinium micrum</name>
    <dbReference type="NCBI Taxonomy" id="407301"/>
    <lineage>
        <taxon>Eukaryota</taxon>
        <taxon>Sar</taxon>
        <taxon>Alveolata</taxon>
        <taxon>Dinophyceae</taxon>
        <taxon>Gymnodiniales</taxon>
        <taxon>Kareniaceae</taxon>
        <taxon>Karlodinium</taxon>
    </lineage>
</organism>
<dbReference type="InterPro" id="IPR022796">
    <property type="entry name" value="Chloroa_b-bind"/>
</dbReference>
<feature type="binding site" evidence="5">
    <location>
        <position position="197"/>
    </location>
    <ligand>
        <name>chlorophyll a</name>
        <dbReference type="ChEBI" id="CHEBI:58416"/>
        <label>1</label>
    </ligand>
</feature>
<feature type="binding site" evidence="5">
    <location>
        <position position="168"/>
    </location>
    <ligand>
        <name>chlorophyll b</name>
        <dbReference type="ChEBI" id="CHEBI:61721"/>
        <label>4</label>
    </ligand>
</feature>
<keyword evidence="2" id="KW-0150">Chloroplast</keyword>
<dbReference type="Pfam" id="PF00504">
    <property type="entry name" value="Chloroa_b-bind"/>
    <property type="match status" value="1"/>
</dbReference>
<dbReference type="AlphaFoldDB" id="Q2IA32"/>
<keyword evidence="3" id="KW-0602">Photosynthesis</keyword>
<evidence type="ECO:0000256" key="1">
    <source>
        <dbReference type="ARBA" id="ARBA00004229"/>
    </source>
</evidence>
<dbReference type="Gene3D" id="1.10.3460.10">
    <property type="entry name" value="Chlorophyll a/b binding protein domain"/>
    <property type="match status" value="1"/>
</dbReference>
<dbReference type="SUPFAM" id="SSF103511">
    <property type="entry name" value="Chlorophyll a-b binding protein"/>
    <property type="match status" value="1"/>
</dbReference>
<evidence type="ECO:0000256" key="2">
    <source>
        <dbReference type="ARBA" id="ARBA00022528"/>
    </source>
</evidence>
<feature type="chain" id="PRO_5004210053" evidence="6">
    <location>
        <begin position="18"/>
        <end position="390"/>
    </location>
</feature>
<sequence>MYSTVCVFVGLAATCSARRVQTSGGVFNGAREWEMESLARNSRGEITDAELGLLNLKSALKDSSMLKEMAQGLRNPEGSGELVRMMANPSFQEQAKRVADTMRATGVFADFLKVESYGKEDSSKTLQSVLLALNPVGATRSRTGSPRMSALDELIELAESTPGPVQYWDPLKLSEKEFWGQSNDATIGFLRHAEIKHGRVAMAGFVGYCLHENGIRWPFPLSSSLPDYSSFEGLSAPDVWDATPQAARLQILAVIGFFEFWSEWSTSLEADGMVHYMRGGKPGQFPAFNTIVTNPLTPLPLFDPFGFTKDLSEEEKAKKLLREVQNGRLAMIGLFSLISEARVPGAVPALAGLIKPYDGEVMGPFTAADANLPGVSTMLDGVKPLLPYLN</sequence>
<dbReference type="GO" id="GO:0009765">
    <property type="term" value="P:photosynthesis, light harvesting"/>
    <property type="evidence" value="ECO:0007669"/>
    <property type="project" value="InterPro"/>
</dbReference>
<feature type="binding site" evidence="5">
    <location>
        <position position="323"/>
    </location>
    <ligand>
        <name>chlorophyll a</name>
        <dbReference type="ChEBI" id="CHEBI:58416"/>
        <label>1</label>
    </ligand>
</feature>
<proteinExistence type="evidence at transcript level"/>
<comment type="subcellular location">
    <subcellularLocation>
        <location evidence="1">Plastid</location>
        <location evidence="1">Chloroplast</location>
    </subcellularLocation>
</comment>
<dbReference type="GO" id="GO:0016020">
    <property type="term" value="C:membrane"/>
    <property type="evidence" value="ECO:0007669"/>
    <property type="project" value="InterPro"/>
</dbReference>
<keyword evidence="4" id="KW-0934">Plastid</keyword>
<protein>
    <submittedName>
        <fullName evidence="7">Chloroplast light harvesting protein isoform 8</fullName>
    </submittedName>
</protein>
<evidence type="ECO:0000256" key="3">
    <source>
        <dbReference type="ARBA" id="ARBA00022531"/>
    </source>
</evidence>
<feature type="binding site" evidence="5">
    <location>
        <position position="194"/>
    </location>
    <ligand>
        <name>chlorophyll a</name>
        <dbReference type="ChEBI" id="CHEBI:58416"/>
        <label>1</label>
    </ligand>
</feature>
<name>Q2IA32_KARVE</name>